<keyword evidence="1" id="KW-0472">Membrane</keyword>
<comment type="caution">
    <text evidence="2">The sequence shown here is derived from an EMBL/GenBank/DDBJ whole genome shotgun (WGS) entry which is preliminary data.</text>
</comment>
<protein>
    <recommendedName>
        <fullName evidence="4">Glycosyltransferase family 25 protein</fullName>
    </recommendedName>
</protein>
<evidence type="ECO:0000313" key="2">
    <source>
        <dbReference type="EMBL" id="KAH7241298.1"/>
    </source>
</evidence>
<keyword evidence="3" id="KW-1185">Reference proteome</keyword>
<reference evidence="2" key="1">
    <citation type="journal article" date="2021" name="Nat. Commun.">
        <title>Genetic determinants of endophytism in the Arabidopsis root mycobiome.</title>
        <authorList>
            <person name="Mesny F."/>
            <person name="Miyauchi S."/>
            <person name="Thiergart T."/>
            <person name="Pickel B."/>
            <person name="Atanasova L."/>
            <person name="Karlsson M."/>
            <person name="Huettel B."/>
            <person name="Barry K.W."/>
            <person name="Haridas S."/>
            <person name="Chen C."/>
            <person name="Bauer D."/>
            <person name="Andreopoulos W."/>
            <person name="Pangilinan J."/>
            <person name="LaButti K."/>
            <person name="Riley R."/>
            <person name="Lipzen A."/>
            <person name="Clum A."/>
            <person name="Drula E."/>
            <person name="Henrissat B."/>
            <person name="Kohler A."/>
            <person name="Grigoriev I.V."/>
            <person name="Martin F.M."/>
            <person name="Hacquard S."/>
        </authorList>
    </citation>
    <scope>NUCLEOTIDE SEQUENCE</scope>
    <source>
        <strain evidence="2">MPI-SDFR-AT-0068</strain>
    </source>
</reference>
<dbReference type="OrthoDB" id="47375at2759"/>
<keyword evidence="1" id="KW-0812">Transmembrane</keyword>
<evidence type="ECO:0008006" key="4">
    <source>
        <dbReference type="Google" id="ProtNLM"/>
    </source>
</evidence>
<proteinExistence type="predicted"/>
<gene>
    <name evidence="2" type="ORF">BKA59DRAFT_455894</name>
</gene>
<dbReference type="AlphaFoldDB" id="A0A8K0RVD2"/>
<organism evidence="2 3">
    <name type="scientific">Fusarium tricinctum</name>
    <dbReference type="NCBI Taxonomy" id="61284"/>
    <lineage>
        <taxon>Eukaryota</taxon>
        <taxon>Fungi</taxon>
        <taxon>Dikarya</taxon>
        <taxon>Ascomycota</taxon>
        <taxon>Pezizomycotina</taxon>
        <taxon>Sordariomycetes</taxon>
        <taxon>Hypocreomycetidae</taxon>
        <taxon>Hypocreales</taxon>
        <taxon>Nectriaceae</taxon>
        <taxon>Fusarium</taxon>
        <taxon>Fusarium tricinctum species complex</taxon>
    </lineage>
</organism>
<dbReference type="EMBL" id="JAGPXF010000005">
    <property type="protein sequence ID" value="KAH7241298.1"/>
    <property type="molecule type" value="Genomic_DNA"/>
</dbReference>
<accession>A0A8K0RVD2</accession>
<keyword evidence="1" id="KW-1133">Transmembrane helix</keyword>
<name>A0A8K0RVD2_9HYPO</name>
<evidence type="ECO:0000313" key="3">
    <source>
        <dbReference type="Proteomes" id="UP000813427"/>
    </source>
</evidence>
<dbReference type="Proteomes" id="UP000813427">
    <property type="component" value="Unassembled WGS sequence"/>
</dbReference>
<sequence length="393" mass="44135">MPFSNASPRLSIAKARLLLVFCGIWMVISNHSLISLLVIDASNDIFETSSSNNSTLGFGHMYVITKPNPLRLKSMIQAANVTELQLTVLVQPAWTEDDERSFRLPQDSSITKGSLLAWLGHLHALRQFLDSGAETALFLEDDVDWDIRLRTAQTSLVSAAMRYLLGSAFSELDARQYPYGDPSSWDLLYLGHCGDYWHGMDVDFDDGHVTPEDLKSTPHTVFADPSMPGYDGLHPFTTSLLKNLGIREHTRLVHRSVFPLCTFAYALSRVGARRLLELGGKEPTGPGHKAYDILVLHSCRDRGLRCWTVNPELFHHTLGPSVIDQQQGTSYLPPVDLAAKEQIEFRGETPNINCGFWNGWFSFNDNDIAHLSWLRQEVGRKGRCLKPGRELRD</sequence>
<feature type="transmembrane region" description="Helical" evidence="1">
    <location>
        <begin position="17"/>
        <end position="39"/>
    </location>
</feature>
<evidence type="ECO:0000256" key="1">
    <source>
        <dbReference type="SAM" id="Phobius"/>
    </source>
</evidence>